<dbReference type="PROSITE" id="PS50012">
    <property type="entry name" value="RCC1_3"/>
    <property type="match status" value="5"/>
</dbReference>
<feature type="repeat" description="RCC1" evidence="2">
    <location>
        <begin position="475"/>
        <end position="528"/>
    </location>
</feature>
<dbReference type="InterPro" id="IPR009091">
    <property type="entry name" value="RCC1/BLIP-II"/>
</dbReference>
<protein>
    <recommendedName>
        <fullName evidence="4">RCC1-like domain-containing protein</fullName>
    </recommendedName>
</protein>
<feature type="repeat" description="RCC1" evidence="2">
    <location>
        <begin position="300"/>
        <end position="375"/>
    </location>
</feature>
<evidence type="ECO:0000256" key="2">
    <source>
        <dbReference type="PROSITE-ProRule" id="PRU00235"/>
    </source>
</evidence>
<dbReference type="Gene3D" id="2.130.10.30">
    <property type="entry name" value="Regulator of chromosome condensation 1/beta-lactamase-inhibitor protein II"/>
    <property type="match status" value="2"/>
</dbReference>
<keyword evidence="1" id="KW-0677">Repeat</keyword>
<dbReference type="SUPFAM" id="SSF50985">
    <property type="entry name" value="RCC1/BLIP-II"/>
    <property type="match status" value="1"/>
</dbReference>
<dbReference type="Pfam" id="PF25390">
    <property type="entry name" value="WD40_RLD"/>
    <property type="match status" value="1"/>
</dbReference>
<feature type="repeat" description="RCC1" evidence="2">
    <location>
        <begin position="248"/>
        <end position="299"/>
    </location>
</feature>
<feature type="repeat" description="RCC1" evidence="2">
    <location>
        <begin position="376"/>
        <end position="429"/>
    </location>
</feature>
<reference evidence="5" key="1">
    <citation type="submission" date="2022-03" db="EMBL/GenBank/DDBJ databases">
        <authorList>
            <person name="Martin H S."/>
        </authorList>
    </citation>
    <scope>NUCLEOTIDE SEQUENCE</scope>
</reference>
<dbReference type="PANTHER" id="PTHR46207:SF1">
    <property type="entry name" value="PROTEIN RCC2"/>
    <property type="match status" value="1"/>
</dbReference>
<name>A0ABN8HN55_9NEOP</name>
<evidence type="ECO:0000313" key="5">
    <source>
        <dbReference type="EMBL" id="CAH2035648.1"/>
    </source>
</evidence>
<evidence type="ECO:0000256" key="3">
    <source>
        <dbReference type="SAM" id="MobiDB-lite"/>
    </source>
</evidence>
<dbReference type="PANTHER" id="PTHR46207">
    <property type="entry name" value="PROTEIN RCC2"/>
    <property type="match status" value="1"/>
</dbReference>
<dbReference type="EMBL" id="OW152813">
    <property type="protein sequence ID" value="CAH2035648.1"/>
    <property type="molecule type" value="Genomic_DNA"/>
</dbReference>
<keyword evidence="6" id="KW-1185">Reference proteome</keyword>
<dbReference type="Proteomes" id="UP000837857">
    <property type="component" value="Chromosome 1"/>
</dbReference>
<accession>A0ABN8HN55</accession>
<sequence>MMWCPHSSLMYHYAWILTLPTKILNIYILVSLLASAEFLVLVILRLPTNPNISLSKIKVFIQFNNMSNNGSRKRPGPASGRATKIRKPRKPISEDEESNESSLSDHTQEVPRTPSPLIDMPMLKLPEELLKTFYKTPGVLMIAGLVSWDLVAKRDNNPSKRTHPNLYTFHKFTERKYRLIVSGCSAGHSILVSEEGEAYTFGRNTCGQLGFGDTVTRNVPELVPDLKGINIIHAAVGRNHSLFVTDTGAVYACGDNKSGQCGLGNTTPQILKPTRVRHAGAPIVKVGCGAEFSMILDCNGALHSFGLPEYGQLGHNTDGKYFVTSTKLSFHFETVPKHIALFFEKSKDGHITPVKDVDIVDFSCGNNHTVAIDSQKRAYSWGFGGFGRLGHAEQKDESVPRLIKYFESQARGVRSVHCGATYSLAVNELGVLFMFGQTKRTGEANMYPKPVQDLTGWNIRSVGTSNTSIVIAADDSLIAWGVSPTYGELGTGDINKSTARPKEVTRMEGLNITQVAMGFSHTLLLSDDTAEEVKQKLAAMPTFNP</sequence>
<evidence type="ECO:0000259" key="4">
    <source>
        <dbReference type="Pfam" id="PF25390"/>
    </source>
</evidence>
<evidence type="ECO:0000256" key="1">
    <source>
        <dbReference type="ARBA" id="ARBA00022737"/>
    </source>
</evidence>
<dbReference type="PROSITE" id="PS00626">
    <property type="entry name" value="RCC1_2"/>
    <property type="match status" value="1"/>
</dbReference>
<dbReference type="InterPro" id="IPR000408">
    <property type="entry name" value="Reg_chr_condens"/>
</dbReference>
<dbReference type="InterPro" id="IPR058923">
    <property type="entry name" value="RCC1-like_dom"/>
</dbReference>
<proteinExistence type="predicted"/>
<feature type="region of interest" description="Disordered" evidence="3">
    <location>
        <begin position="69"/>
        <end position="119"/>
    </location>
</feature>
<feature type="non-terminal residue" evidence="5">
    <location>
        <position position="1"/>
    </location>
</feature>
<gene>
    <name evidence="5" type="ORF">IPOD504_LOCUS643</name>
</gene>
<feature type="repeat" description="RCC1" evidence="2">
    <location>
        <begin position="196"/>
        <end position="247"/>
    </location>
</feature>
<feature type="domain" description="RCC1-like" evidence="4">
    <location>
        <begin position="182"/>
        <end position="524"/>
    </location>
</feature>
<evidence type="ECO:0000313" key="6">
    <source>
        <dbReference type="Proteomes" id="UP000837857"/>
    </source>
</evidence>
<dbReference type="InterPro" id="IPR028641">
    <property type="entry name" value="RCC2"/>
</dbReference>
<dbReference type="PRINTS" id="PR00633">
    <property type="entry name" value="RCCNDNSATION"/>
</dbReference>
<organism evidence="5 6">
    <name type="scientific">Iphiclides podalirius</name>
    <name type="common">scarce swallowtail</name>
    <dbReference type="NCBI Taxonomy" id="110791"/>
    <lineage>
        <taxon>Eukaryota</taxon>
        <taxon>Metazoa</taxon>
        <taxon>Ecdysozoa</taxon>
        <taxon>Arthropoda</taxon>
        <taxon>Hexapoda</taxon>
        <taxon>Insecta</taxon>
        <taxon>Pterygota</taxon>
        <taxon>Neoptera</taxon>
        <taxon>Endopterygota</taxon>
        <taxon>Lepidoptera</taxon>
        <taxon>Glossata</taxon>
        <taxon>Ditrysia</taxon>
        <taxon>Papilionoidea</taxon>
        <taxon>Papilionidae</taxon>
        <taxon>Papilioninae</taxon>
        <taxon>Iphiclides</taxon>
    </lineage>
</organism>